<evidence type="ECO:0000259" key="6">
    <source>
        <dbReference type="PROSITE" id="PS51012"/>
    </source>
</evidence>
<evidence type="ECO:0000256" key="5">
    <source>
        <dbReference type="RuleBase" id="RU361157"/>
    </source>
</evidence>
<dbReference type="EMBL" id="MHKZ01000030">
    <property type="protein sequence ID" value="OGZ00044.1"/>
    <property type="molecule type" value="Genomic_DNA"/>
</dbReference>
<feature type="transmembrane region" description="Helical" evidence="5">
    <location>
        <begin position="57"/>
        <end position="83"/>
    </location>
</feature>
<sequence>MSLNKISFYTIVRKEVVRFMRIWPQTLLPAVVTTVLYFIIFGQFIGSQIKPIVGFTYMQFIVPGLIMMSLINSAFSNVVSSFFGAKFSKNIEELIISPTPNYIIIAGYVTGGVIRAALVSAIVFGISLFFTSIAVQHVFMGILFAFLAAVLFSLAGLLNAIFAKNFDDISIFPTFVLTPLIYLGGVFYSIQMLPPFWSGISQFNPILYMINGFRYSFLGITDVSPALSVGILLVFIALLTAINLRLLARCTGMKS</sequence>
<evidence type="ECO:0000256" key="2">
    <source>
        <dbReference type="ARBA" id="ARBA00022692"/>
    </source>
</evidence>
<dbReference type="Proteomes" id="UP000176287">
    <property type="component" value="Unassembled WGS sequence"/>
</dbReference>
<dbReference type="InterPro" id="IPR047817">
    <property type="entry name" value="ABC2_TM_bact-type"/>
</dbReference>
<dbReference type="STRING" id="1798649.A3B13_02840"/>
<dbReference type="NCBIfam" id="NF011648">
    <property type="entry name" value="PRK15066.1"/>
    <property type="match status" value="1"/>
</dbReference>
<comment type="subcellular location">
    <subcellularLocation>
        <location evidence="5">Cell membrane</location>
        <topology evidence="5">Multi-pass membrane protein</topology>
    </subcellularLocation>
    <subcellularLocation>
        <location evidence="1">Membrane</location>
        <topology evidence="1">Multi-pass membrane protein</topology>
    </subcellularLocation>
</comment>
<feature type="domain" description="ABC transmembrane type-2" evidence="6">
    <location>
        <begin position="21"/>
        <end position="250"/>
    </location>
</feature>
<feature type="transmembrane region" description="Helical" evidence="5">
    <location>
        <begin position="169"/>
        <end position="190"/>
    </location>
</feature>
<dbReference type="InterPro" id="IPR000412">
    <property type="entry name" value="ABC_2_transport"/>
</dbReference>
<evidence type="ECO:0000313" key="7">
    <source>
        <dbReference type="EMBL" id="OGZ00044.1"/>
    </source>
</evidence>
<keyword evidence="2 5" id="KW-0812">Transmembrane</keyword>
<evidence type="ECO:0000256" key="4">
    <source>
        <dbReference type="ARBA" id="ARBA00023136"/>
    </source>
</evidence>
<dbReference type="InterPro" id="IPR013525">
    <property type="entry name" value="ABC2_TM"/>
</dbReference>
<dbReference type="AlphaFoldDB" id="A0A1G2CF78"/>
<evidence type="ECO:0000256" key="3">
    <source>
        <dbReference type="ARBA" id="ARBA00022989"/>
    </source>
</evidence>
<dbReference type="GO" id="GO:0043190">
    <property type="term" value="C:ATP-binding cassette (ABC) transporter complex"/>
    <property type="evidence" value="ECO:0007669"/>
    <property type="project" value="InterPro"/>
</dbReference>
<keyword evidence="4 5" id="KW-0472">Membrane</keyword>
<dbReference type="InterPro" id="IPR052522">
    <property type="entry name" value="ABC-2_transport_permease"/>
</dbReference>
<keyword evidence="5" id="KW-0813">Transport</keyword>
<gene>
    <name evidence="7" type="ORF">A3B13_02840</name>
</gene>
<accession>A0A1G2CF78</accession>
<feature type="transmembrane region" description="Helical" evidence="5">
    <location>
        <begin position="226"/>
        <end position="248"/>
    </location>
</feature>
<dbReference type="PANTHER" id="PTHR43332:SF2">
    <property type="entry name" value="INNER MEMBRANE TRANSPORT PERMEASE YADH"/>
    <property type="match status" value="1"/>
</dbReference>
<dbReference type="PIRSF" id="PIRSF006648">
    <property type="entry name" value="DrrB"/>
    <property type="match status" value="1"/>
</dbReference>
<protein>
    <recommendedName>
        <fullName evidence="5">Transport permease protein</fullName>
    </recommendedName>
</protein>
<proteinExistence type="inferred from homology"/>
<feature type="transmembrane region" description="Helical" evidence="5">
    <location>
        <begin position="103"/>
        <end position="130"/>
    </location>
</feature>
<keyword evidence="3 5" id="KW-1133">Transmembrane helix</keyword>
<reference evidence="7 8" key="1">
    <citation type="journal article" date="2016" name="Nat. Commun.">
        <title>Thousands of microbial genomes shed light on interconnected biogeochemical processes in an aquifer system.</title>
        <authorList>
            <person name="Anantharaman K."/>
            <person name="Brown C.T."/>
            <person name="Hug L.A."/>
            <person name="Sharon I."/>
            <person name="Castelle C.J."/>
            <person name="Probst A.J."/>
            <person name="Thomas B.C."/>
            <person name="Singh A."/>
            <person name="Wilkins M.J."/>
            <person name="Karaoz U."/>
            <person name="Brodie E.L."/>
            <person name="Williams K.H."/>
            <person name="Hubbard S.S."/>
            <person name="Banfield J.F."/>
        </authorList>
    </citation>
    <scope>NUCLEOTIDE SEQUENCE [LARGE SCALE GENOMIC DNA]</scope>
</reference>
<feature type="transmembrane region" description="Helical" evidence="5">
    <location>
        <begin position="27"/>
        <end position="45"/>
    </location>
</feature>
<dbReference type="PRINTS" id="PR00164">
    <property type="entry name" value="ABC2TRNSPORT"/>
</dbReference>
<dbReference type="PROSITE" id="PS51012">
    <property type="entry name" value="ABC_TM2"/>
    <property type="match status" value="1"/>
</dbReference>
<dbReference type="GO" id="GO:0140359">
    <property type="term" value="F:ABC-type transporter activity"/>
    <property type="evidence" value="ECO:0007669"/>
    <property type="project" value="InterPro"/>
</dbReference>
<dbReference type="Pfam" id="PF01061">
    <property type="entry name" value="ABC2_membrane"/>
    <property type="match status" value="1"/>
</dbReference>
<organism evidence="7 8">
    <name type="scientific">Candidatus Liptonbacteria bacterium RIFCSPLOWO2_01_FULL_45_15</name>
    <dbReference type="NCBI Taxonomy" id="1798649"/>
    <lineage>
        <taxon>Bacteria</taxon>
        <taxon>Candidatus Liptoniibacteriota</taxon>
    </lineage>
</organism>
<comment type="caution">
    <text evidence="7">The sequence shown here is derived from an EMBL/GenBank/DDBJ whole genome shotgun (WGS) entry which is preliminary data.</text>
</comment>
<name>A0A1G2CF78_9BACT</name>
<dbReference type="PANTHER" id="PTHR43332">
    <property type="entry name" value="INNER MEMBRANE TRANSPORT PERMEASE YADH-RELATED"/>
    <property type="match status" value="1"/>
</dbReference>
<evidence type="ECO:0000313" key="8">
    <source>
        <dbReference type="Proteomes" id="UP000176287"/>
    </source>
</evidence>
<keyword evidence="5" id="KW-1003">Cell membrane</keyword>
<comment type="similarity">
    <text evidence="5">Belongs to the ABC-2 integral membrane protein family.</text>
</comment>
<evidence type="ECO:0000256" key="1">
    <source>
        <dbReference type="ARBA" id="ARBA00004141"/>
    </source>
</evidence>
<feature type="transmembrane region" description="Helical" evidence="5">
    <location>
        <begin position="142"/>
        <end position="163"/>
    </location>
</feature>